<protein>
    <recommendedName>
        <fullName evidence="3">AbrB family transcriptional regulator</fullName>
    </recommendedName>
</protein>
<accession>A0A126R2L8</accession>
<dbReference type="EMBL" id="CP014265">
    <property type="protein sequence ID" value="AMK16286.1"/>
    <property type="molecule type" value="Genomic_DNA"/>
</dbReference>
<reference evidence="2" key="2">
    <citation type="submission" date="2016-02" db="EMBL/GenBank/DDBJ databases">
        <title>The draft genome sequence of the rumen methanogen Methanobrevibacter olleyae YLM1.</title>
        <authorList>
            <consortium name="New Zealand Agricultural Greenhouse Gas Research Centre/Pastoral Greenhouse Gas Research Consortium"/>
            <person name="Kelly W.J."/>
            <person name="Li D."/>
            <person name="Lambie S.C."/>
            <person name="Attwood G.T."/>
            <person name="Altermann E."/>
            <person name="Leahy S.C."/>
        </authorList>
    </citation>
    <scope>NUCLEOTIDE SEQUENCE [LARGE SCALE GENOMIC DNA]</scope>
    <source>
        <strain evidence="2">YLM1</strain>
    </source>
</reference>
<dbReference type="InterPro" id="IPR037914">
    <property type="entry name" value="SpoVT-AbrB_sf"/>
</dbReference>
<name>A0A126R2L8_METOL</name>
<organism evidence="1 2">
    <name type="scientific">Methanobrevibacter olleyae</name>
    <dbReference type="NCBI Taxonomy" id="294671"/>
    <lineage>
        <taxon>Archaea</taxon>
        <taxon>Methanobacteriati</taxon>
        <taxon>Methanobacteriota</taxon>
        <taxon>Methanomada group</taxon>
        <taxon>Methanobacteria</taxon>
        <taxon>Methanobacteriales</taxon>
        <taxon>Methanobacteriaceae</taxon>
        <taxon>Methanobrevibacter</taxon>
    </lineage>
</organism>
<reference evidence="1 2" key="1">
    <citation type="journal article" date="2016" name="Genome Announc.">
        <title>Draft Genome Sequence of the Rumen Methanogen Methanobrevibacter olleyae YLM1.</title>
        <authorList>
            <person name="Kelly W.J."/>
            <person name="Li D."/>
            <person name="Lambie S.C."/>
            <person name="Cox F."/>
            <person name="Attwood G.T."/>
            <person name="Altermann E."/>
            <person name="Leahy S.C."/>
        </authorList>
    </citation>
    <scope>NUCLEOTIDE SEQUENCE [LARGE SCALE GENOMIC DNA]</scope>
    <source>
        <strain evidence="1 2">YLM1</strain>
    </source>
</reference>
<gene>
    <name evidence="1" type="ORF">YLM1_1731</name>
</gene>
<evidence type="ECO:0000313" key="1">
    <source>
        <dbReference type="EMBL" id="AMK16286.1"/>
    </source>
</evidence>
<proteinExistence type="predicted"/>
<sequence length="60" mass="6630">MVMVKYTSKISKGSSERDSARLIIPQGIRKLLEIDPGDSIDWIVNIDDKGIKVSVQKASV</sequence>
<evidence type="ECO:0008006" key="3">
    <source>
        <dbReference type="Google" id="ProtNLM"/>
    </source>
</evidence>
<evidence type="ECO:0000313" key="2">
    <source>
        <dbReference type="Proteomes" id="UP000066376"/>
    </source>
</evidence>
<dbReference type="SUPFAM" id="SSF89447">
    <property type="entry name" value="AbrB/MazE/MraZ-like"/>
    <property type="match status" value="1"/>
</dbReference>
<dbReference type="Proteomes" id="UP000066376">
    <property type="component" value="Chromosome"/>
</dbReference>
<dbReference type="PATRIC" id="fig|294671.3.peg.1798"/>
<keyword evidence="2" id="KW-1185">Reference proteome</keyword>
<dbReference type="AlphaFoldDB" id="A0A126R2L8"/>
<dbReference type="KEGG" id="mol:YLM1_1731"/>